<dbReference type="AlphaFoldDB" id="A0A316UPE5"/>
<evidence type="ECO:0000256" key="3">
    <source>
        <dbReference type="ARBA" id="ARBA00022723"/>
    </source>
</evidence>
<name>A0A316UPE5_9BASI</name>
<dbReference type="EMBL" id="KZ819678">
    <property type="protein sequence ID" value="PWN25005.1"/>
    <property type="molecule type" value="Genomic_DNA"/>
</dbReference>
<feature type="compositionally biased region" description="Low complexity" evidence="12">
    <location>
        <begin position="445"/>
        <end position="462"/>
    </location>
</feature>
<keyword evidence="5" id="KW-0862">Zinc</keyword>
<dbReference type="InterPro" id="IPR013137">
    <property type="entry name" value="Znf_TFIIB"/>
</dbReference>
<evidence type="ECO:0000313" key="14">
    <source>
        <dbReference type="EMBL" id="PWN25005.1"/>
    </source>
</evidence>
<dbReference type="SUPFAM" id="SSF57783">
    <property type="entry name" value="Zinc beta-ribbon"/>
    <property type="match status" value="1"/>
</dbReference>
<dbReference type="GO" id="GO:0006384">
    <property type="term" value="P:transcription initiation at RNA polymerase III promoter"/>
    <property type="evidence" value="ECO:0007669"/>
    <property type="project" value="UniProtKB-ARBA"/>
</dbReference>
<dbReference type="InterPro" id="IPR013150">
    <property type="entry name" value="TFIIB_cyclin"/>
</dbReference>
<evidence type="ECO:0000256" key="10">
    <source>
        <dbReference type="ARBA" id="ARBA00031009"/>
    </source>
</evidence>
<feature type="compositionally biased region" description="Basic residues" evidence="12">
    <location>
        <begin position="596"/>
        <end position="605"/>
    </location>
</feature>
<evidence type="ECO:0000256" key="1">
    <source>
        <dbReference type="ARBA" id="ARBA00004123"/>
    </source>
</evidence>
<evidence type="ECO:0000259" key="13">
    <source>
        <dbReference type="PROSITE" id="PS51134"/>
    </source>
</evidence>
<proteinExistence type="inferred from homology"/>
<dbReference type="STRING" id="1569628.A0A316UPE5"/>
<feature type="region of interest" description="Disordered" evidence="12">
    <location>
        <begin position="555"/>
        <end position="761"/>
    </location>
</feature>
<dbReference type="Pfam" id="PF00382">
    <property type="entry name" value="TFIIB"/>
    <property type="match status" value="2"/>
</dbReference>
<dbReference type="SMART" id="SM00385">
    <property type="entry name" value="CYCLIN"/>
    <property type="match status" value="2"/>
</dbReference>
<dbReference type="GO" id="GO:0001006">
    <property type="term" value="F:RNA polymerase III type 3 promoter sequence-specific DNA binding"/>
    <property type="evidence" value="ECO:0007669"/>
    <property type="project" value="TreeGrafter"/>
</dbReference>
<evidence type="ECO:0000256" key="9">
    <source>
        <dbReference type="ARBA" id="ARBA00023242"/>
    </source>
</evidence>
<keyword evidence="15" id="KW-1185">Reference proteome</keyword>
<feature type="compositionally biased region" description="Basic residues" evidence="12">
    <location>
        <begin position="562"/>
        <end position="572"/>
    </location>
</feature>
<dbReference type="GO" id="GO:0005634">
    <property type="term" value="C:nucleus"/>
    <property type="evidence" value="ECO:0007669"/>
    <property type="project" value="UniProtKB-SubCell"/>
</dbReference>
<feature type="compositionally biased region" description="Low complexity" evidence="12">
    <location>
        <begin position="651"/>
        <end position="664"/>
    </location>
</feature>
<dbReference type="InterPro" id="IPR000812">
    <property type="entry name" value="TFIIB"/>
</dbReference>
<feature type="compositionally biased region" description="Basic and acidic residues" evidence="12">
    <location>
        <begin position="673"/>
        <end position="687"/>
    </location>
</feature>
<gene>
    <name evidence="14" type="ORF">BDZ90DRAFT_256280</name>
</gene>
<keyword evidence="6" id="KW-0805">Transcription regulation</keyword>
<dbReference type="GO" id="GO:0000995">
    <property type="term" value="F:RNA polymerase III general transcription initiation factor activity"/>
    <property type="evidence" value="ECO:0007669"/>
    <property type="project" value="TreeGrafter"/>
</dbReference>
<organism evidence="14 15">
    <name type="scientific">Jaminaea rosea</name>
    <dbReference type="NCBI Taxonomy" id="1569628"/>
    <lineage>
        <taxon>Eukaryota</taxon>
        <taxon>Fungi</taxon>
        <taxon>Dikarya</taxon>
        <taxon>Basidiomycota</taxon>
        <taxon>Ustilaginomycotina</taxon>
        <taxon>Exobasidiomycetes</taxon>
        <taxon>Microstromatales</taxon>
        <taxon>Microstromatales incertae sedis</taxon>
        <taxon>Jaminaea</taxon>
    </lineage>
</organism>
<feature type="region of interest" description="Disordered" evidence="12">
    <location>
        <begin position="314"/>
        <end position="369"/>
    </location>
</feature>
<dbReference type="GO" id="GO:0097550">
    <property type="term" value="C:transcription preinitiation complex"/>
    <property type="evidence" value="ECO:0007669"/>
    <property type="project" value="TreeGrafter"/>
</dbReference>
<dbReference type="CDD" id="cd20554">
    <property type="entry name" value="CYCLIN_TFIIIB90_rpt2"/>
    <property type="match status" value="1"/>
</dbReference>
<dbReference type="PROSITE" id="PS51134">
    <property type="entry name" value="ZF_TFIIB"/>
    <property type="match status" value="1"/>
</dbReference>
<comment type="subcellular location">
    <subcellularLocation>
        <location evidence="1">Nucleus</location>
    </subcellularLocation>
</comment>
<dbReference type="GO" id="GO:0070897">
    <property type="term" value="P:transcription preinitiation complex assembly"/>
    <property type="evidence" value="ECO:0007669"/>
    <property type="project" value="InterPro"/>
</dbReference>
<keyword evidence="7" id="KW-0010">Activator</keyword>
<dbReference type="PANTHER" id="PTHR11618:SF4">
    <property type="entry name" value="TRANSCRIPTION FACTOR IIIB 90 KDA SUBUNIT"/>
    <property type="match status" value="1"/>
</dbReference>
<feature type="domain" description="TFIIB-type" evidence="13">
    <location>
        <begin position="1"/>
        <end position="28"/>
    </location>
</feature>
<dbReference type="GO" id="GO:0008270">
    <property type="term" value="F:zinc ion binding"/>
    <property type="evidence" value="ECO:0007669"/>
    <property type="project" value="UniProtKB-KW"/>
</dbReference>
<comment type="similarity">
    <text evidence="2">Belongs to the TFIIB family.</text>
</comment>
<dbReference type="Pfam" id="PF07741">
    <property type="entry name" value="BRF1"/>
    <property type="match status" value="1"/>
</dbReference>
<protein>
    <recommendedName>
        <fullName evidence="10">B-related factor 1</fullName>
    </recommendedName>
</protein>
<feature type="compositionally biased region" description="Basic residues" evidence="12">
    <location>
        <begin position="623"/>
        <end position="637"/>
    </location>
</feature>
<dbReference type="PANTHER" id="PTHR11618">
    <property type="entry name" value="TRANSCRIPTION INITIATION FACTOR IIB-RELATED"/>
    <property type="match status" value="1"/>
</dbReference>
<dbReference type="InterPro" id="IPR011665">
    <property type="entry name" value="BRF1_TBP-bd_dom"/>
</dbReference>
<feature type="compositionally biased region" description="Basic and acidic residues" evidence="12">
    <location>
        <begin position="314"/>
        <end position="338"/>
    </location>
</feature>
<evidence type="ECO:0000256" key="2">
    <source>
        <dbReference type="ARBA" id="ARBA00010857"/>
    </source>
</evidence>
<evidence type="ECO:0000256" key="8">
    <source>
        <dbReference type="ARBA" id="ARBA00023163"/>
    </source>
</evidence>
<dbReference type="InterPro" id="IPR013763">
    <property type="entry name" value="Cyclin-like_dom"/>
</dbReference>
<dbReference type="GO" id="GO:0000126">
    <property type="term" value="C:transcription factor TFIIIB complex"/>
    <property type="evidence" value="ECO:0007669"/>
    <property type="project" value="TreeGrafter"/>
</dbReference>
<dbReference type="PRINTS" id="PR00685">
    <property type="entry name" value="TIFACTORIIB"/>
</dbReference>
<feature type="compositionally biased region" description="Low complexity" evidence="12">
    <location>
        <begin position="694"/>
        <end position="704"/>
    </location>
</feature>
<feature type="compositionally biased region" description="Acidic residues" evidence="12">
    <location>
        <begin position="724"/>
        <end position="736"/>
    </location>
</feature>
<dbReference type="InterPro" id="IPR036915">
    <property type="entry name" value="Cyclin-like_sf"/>
</dbReference>
<evidence type="ECO:0000256" key="4">
    <source>
        <dbReference type="ARBA" id="ARBA00022771"/>
    </source>
</evidence>
<keyword evidence="3" id="KW-0479">Metal-binding</keyword>
<dbReference type="GO" id="GO:0017025">
    <property type="term" value="F:TBP-class protein binding"/>
    <property type="evidence" value="ECO:0007669"/>
    <property type="project" value="InterPro"/>
</dbReference>
<feature type="region of interest" description="Disordered" evidence="12">
    <location>
        <begin position="416"/>
        <end position="513"/>
    </location>
</feature>
<feature type="compositionally biased region" description="Low complexity" evidence="12">
    <location>
        <begin position="577"/>
        <end position="586"/>
    </location>
</feature>
<dbReference type="Proteomes" id="UP000245884">
    <property type="component" value="Unassembled WGS sequence"/>
</dbReference>
<reference evidence="14 15" key="1">
    <citation type="journal article" date="2018" name="Mol. Biol. Evol.">
        <title>Broad Genomic Sampling Reveals a Smut Pathogenic Ancestry of the Fungal Clade Ustilaginomycotina.</title>
        <authorList>
            <person name="Kijpornyongpan T."/>
            <person name="Mondo S.J."/>
            <person name="Barry K."/>
            <person name="Sandor L."/>
            <person name="Lee J."/>
            <person name="Lipzen A."/>
            <person name="Pangilinan J."/>
            <person name="LaButti K."/>
            <person name="Hainaut M."/>
            <person name="Henrissat B."/>
            <person name="Grigoriev I.V."/>
            <person name="Spatafora J.W."/>
            <person name="Aime M.C."/>
        </authorList>
    </citation>
    <scope>NUCLEOTIDE SEQUENCE [LARGE SCALE GENOMIC DNA]</scope>
    <source>
        <strain evidence="14 15">MCA 5214</strain>
    </source>
</reference>
<feature type="region of interest" description="Disordered" evidence="12">
    <location>
        <begin position="53"/>
        <end position="79"/>
    </location>
</feature>
<dbReference type="RefSeq" id="XP_025359617.1">
    <property type="nucleotide sequence ID" value="XM_025507884.1"/>
</dbReference>
<sequence>MRCPQCHSDNVEFDNSQAICQACGNVLAESQIVSDVTFGETSAGAATVQGSYLSQDQSHVRSSNPRFRSGGSGESREQTHYRAKEAIDRMGRAHRVGFSTRERANRMFRLALAGEVHEARTVGQDPTKNFVLGRKHEYTVAACLYVACRMDKTTHMLIDFADSMNINVFTLGRHYLKLIRALNLQLPVIDPAIYILRFAALLHFGEEVHRVAADATRLVKRFDKDWIIQGRRPAGVCGAALLLAARMNNFRRSMNEIVQVVKMADVTIRERLKEFKRTPTAQLSVADFKKVWLESEYEPPAFYRPAMEEERKAQKEARALAKEEQNRLKEERKAERLAKKFKQGSAAVEDEGLADQTGEQAAGEDEALDPEADAMVQRMLQDEMGQYIDDPRYRDLDQQLEQHNAAAMERARLGGATVGTAPELEMNEFRQRRAVDEEDEDEDGQNQSGGKQQEEQGQVEGEPSFNDLVPKESATQGENHERAAGPSTSTSSTRRLKYSQLSHGAPIDDPLTDLDEDELDQFILGPEEVAIKERVWMEFNHDYLVAAMKRQLKEEADEKAGIRKKRTRKPPPKPRDASTATGATAEEAARAMMEKKTRHQPKSRKINYNAMAGIGSMFDNEKSHKKKKKGSKKKGDKRQRVSSGGEGSGTEGEATGARGATSELEPVEEEGDEVPRNDPRRRTESKANRKRKASSAARSGGATSEGEDTGGETTDLGTQRGDTDGGEDGEADEGDMEAQMRARMGAMYSQPVDDYEGEEAY</sequence>
<dbReference type="Pfam" id="PF08271">
    <property type="entry name" value="Zn_Ribbon_TF"/>
    <property type="match status" value="1"/>
</dbReference>
<dbReference type="GeneID" id="37029707"/>
<dbReference type="Gene3D" id="1.20.5.650">
    <property type="entry name" value="Single helix bin"/>
    <property type="match status" value="1"/>
</dbReference>
<dbReference type="OrthoDB" id="511529at2759"/>
<evidence type="ECO:0000256" key="6">
    <source>
        <dbReference type="ARBA" id="ARBA00023015"/>
    </source>
</evidence>
<dbReference type="FunFam" id="1.10.472.10:FF:000002">
    <property type="entry name" value="Transcription factor IIIB 90 kDa subunit"/>
    <property type="match status" value="1"/>
</dbReference>
<evidence type="ECO:0000313" key="15">
    <source>
        <dbReference type="Proteomes" id="UP000245884"/>
    </source>
</evidence>
<evidence type="ECO:0000256" key="12">
    <source>
        <dbReference type="SAM" id="MobiDB-lite"/>
    </source>
</evidence>
<evidence type="ECO:0000256" key="7">
    <source>
        <dbReference type="ARBA" id="ARBA00023159"/>
    </source>
</evidence>
<feature type="compositionally biased region" description="Polar residues" evidence="12">
    <location>
        <begin position="53"/>
        <end position="66"/>
    </location>
</feature>
<dbReference type="SUPFAM" id="SSF47954">
    <property type="entry name" value="Cyclin-like"/>
    <property type="match status" value="2"/>
</dbReference>
<evidence type="ECO:0000256" key="5">
    <source>
        <dbReference type="ARBA" id="ARBA00022833"/>
    </source>
</evidence>
<accession>A0A316UPE5</accession>
<keyword evidence="8" id="KW-0804">Transcription</keyword>
<dbReference type="Gene3D" id="1.10.472.10">
    <property type="entry name" value="Cyclin-like"/>
    <property type="match status" value="2"/>
</dbReference>
<dbReference type="FunFam" id="1.10.472.10:FF:000007">
    <property type="entry name" value="Transcription factor IIIB 90 kDa subunit"/>
    <property type="match status" value="1"/>
</dbReference>
<evidence type="ECO:0000256" key="11">
    <source>
        <dbReference type="PROSITE-ProRule" id="PRU00469"/>
    </source>
</evidence>
<keyword evidence="9" id="KW-0539">Nucleus</keyword>
<keyword evidence="4 11" id="KW-0863">Zinc-finger</keyword>